<proteinExistence type="predicted"/>
<organism evidence="2 3">
    <name type="scientific">Hoeflea phototrophica (strain DSM 17068 / NCIMB 14078 / DFL-43)</name>
    <dbReference type="NCBI Taxonomy" id="411684"/>
    <lineage>
        <taxon>Bacteria</taxon>
        <taxon>Pseudomonadati</taxon>
        <taxon>Pseudomonadota</taxon>
        <taxon>Alphaproteobacteria</taxon>
        <taxon>Hyphomicrobiales</taxon>
        <taxon>Rhizobiaceae</taxon>
        <taxon>Hoeflea</taxon>
    </lineage>
</organism>
<keyword evidence="3" id="KW-1185">Reference proteome</keyword>
<sequence>MNDISQGKNARQPATLTSNLPIDQEGAGPLKSRIVITITGGVAELADAENWPSGLELYIVDYDVNEGDYDEDCADVDGECSIRCYDSIHRVSNSYAQNVAMEYERLNAS</sequence>
<accession>A9D7G1</accession>
<evidence type="ECO:0000256" key="1">
    <source>
        <dbReference type="SAM" id="MobiDB-lite"/>
    </source>
</evidence>
<dbReference type="AlphaFoldDB" id="A9D7G1"/>
<dbReference type="Proteomes" id="UP000004291">
    <property type="component" value="Chromosome"/>
</dbReference>
<dbReference type="RefSeq" id="WP_007199029.1">
    <property type="nucleotide sequence ID" value="NZ_CM002917.1"/>
</dbReference>
<dbReference type="HOGENOM" id="CLU_2180245_0_0_5"/>
<name>A9D7G1_HOEPD</name>
<reference evidence="2 3" key="1">
    <citation type="submission" date="2007-10" db="EMBL/GenBank/DDBJ databases">
        <authorList>
            <person name="Wagner-Dobler I."/>
            <person name="Ferriera S."/>
            <person name="Johnson J."/>
            <person name="Kravitz S."/>
            <person name="Beeson K."/>
            <person name="Sutton G."/>
            <person name="Rogers Y.-H."/>
            <person name="Friedman R."/>
            <person name="Frazier M."/>
            <person name="Venter J.C."/>
        </authorList>
    </citation>
    <scope>NUCLEOTIDE SEQUENCE [LARGE SCALE GENOMIC DNA]</scope>
    <source>
        <strain evidence="2 3">DFL-43</strain>
    </source>
</reference>
<comment type="caution">
    <text evidence="2">The sequence shown here is derived from an EMBL/GenBank/DDBJ whole genome shotgun (WGS) entry which is preliminary data.</text>
</comment>
<evidence type="ECO:0000313" key="2">
    <source>
        <dbReference type="EMBL" id="EDQ33071.1"/>
    </source>
</evidence>
<evidence type="ECO:0000313" key="3">
    <source>
        <dbReference type="Proteomes" id="UP000004291"/>
    </source>
</evidence>
<protein>
    <submittedName>
        <fullName evidence="2">Uncharacterized protein</fullName>
    </submittedName>
</protein>
<feature type="region of interest" description="Disordered" evidence="1">
    <location>
        <begin position="1"/>
        <end position="26"/>
    </location>
</feature>
<feature type="compositionally biased region" description="Polar residues" evidence="1">
    <location>
        <begin position="1"/>
        <end position="21"/>
    </location>
</feature>
<reference evidence="2 3" key="2">
    <citation type="submission" date="2012-06" db="EMBL/GenBank/DDBJ databases">
        <authorList>
            <person name="Fiebig A."/>
        </authorList>
    </citation>
    <scope>NUCLEOTIDE SEQUENCE [LARGE SCALE GENOMIC DNA]</scope>
    <source>
        <strain evidence="2 3">DFL-43</strain>
    </source>
</reference>
<dbReference type="EMBL" id="ABIA03000004">
    <property type="protein sequence ID" value="EDQ33071.1"/>
    <property type="molecule type" value="Genomic_DNA"/>
</dbReference>
<gene>
    <name evidence="2" type="ORF">HPDFL43_16386</name>
</gene>